<dbReference type="Proteomes" id="UP000726136">
    <property type="component" value="Unassembled WGS sequence"/>
</dbReference>
<sequence>MIKRTRTHEIDTLAVRKIISELPVDWIVRGQEERDYGIDLTIERFDGQNATGDYFLVQVKGTESTFADEVKMSNFPTKTVEYSKLFHVPFFVFHTSIESNETRFVWLQKYADHKLERTTPNWKAQDSVTIYFPSGNDLTSNRDKIVDILEKDKSKKIGVGFLSLFES</sequence>
<dbReference type="Pfam" id="PF14280">
    <property type="entry name" value="DUF4365"/>
    <property type="match status" value="1"/>
</dbReference>
<feature type="non-terminal residue" evidence="2">
    <location>
        <position position="167"/>
    </location>
</feature>
<evidence type="ECO:0000313" key="2">
    <source>
        <dbReference type="EMBL" id="MBF4377176.1"/>
    </source>
</evidence>
<dbReference type="RefSeq" id="WP_194665192.1">
    <property type="nucleotide sequence ID" value="NZ_RDPI01001478.1"/>
</dbReference>
<proteinExistence type="predicted"/>
<gene>
    <name evidence="2" type="ORF">EAY46_29820</name>
</gene>
<protein>
    <submittedName>
        <fullName evidence="2">DUF4365 domain-containing protein</fullName>
    </submittedName>
</protein>
<name>A0ABR9ZFD4_VIBAN</name>
<reference evidence="2 3" key="1">
    <citation type="journal article" date="2021" name="PeerJ">
        <title>Analysis of 44 Vibrio anguillarum genomes reveals high genetic diversity.</title>
        <authorList>
            <person name="Hansen M.J."/>
            <person name="Dalsgaard I."/>
        </authorList>
    </citation>
    <scope>NUCLEOTIDE SEQUENCE [LARGE SCALE GENOMIC DNA]</scope>
    <source>
        <strain evidence="2 3">040915-1/1B</strain>
    </source>
</reference>
<organism evidence="2 3">
    <name type="scientific">Vibrio anguillarum</name>
    <name type="common">Listonella anguillarum</name>
    <dbReference type="NCBI Taxonomy" id="55601"/>
    <lineage>
        <taxon>Bacteria</taxon>
        <taxon>Pseudomonadati</taxon>
        <taxon>Pseudomonadota</taxon>
        <taxon>Gammaproteobacteria</taxon>
        <taxon>Vibrionales</taxon>
        <taxon>Vibrionaceae</taxon>
        <taxon>Vibrio</taxon>
    </lineage>
</organism>
<evidence type="ECO:0000259" key="1">
    <source>
        <dbReference type="Pfam" id="PF14280"/>
    </source>
</evidence>
<evidence type="ECO:0000313" key="3">
    <source>
        <dbReference type="Proteomes" id="UP000726136"/>
    </source>
</evidence>
<dbReference type="InterPro" id="IPR025375">
    <property type="entry name" value="DUF4365"/>
</dbReference>
<feature type="domain" description="DUF4365" evidence="1">
    <location>
        <begin position="15"/>
        <end position="141"/>
    </location>
</feature>
<comment type="caution">
    <text evidence="2">The sequence shown here is derived from an EMBL/GenBank/DDBJ whole genome shotgun (WGS) entry which is preliminary data.</text>
</comment>
<dbReference type="EMBL" id="RDPI01001478">
    <property type="protein sequence ID" value="MBF4377176.1"/>
    <property type="molecule type" value="Genomic_DNA"/>
</dbReference>
<accession>A0ABR9ZFD4</accession>
<keyword evidence="3" id="KW-1185">Reference proteome</keyword>